<dbReference type="Proteomes" id="UP000053593">
    <property type="component" value="Unassembled WGS sequence"/>
</dbReference>
<evidence type="ECO:0000313" key="2">
    <source>
        <dbReference type="Proteomes" id="UP000053593"/>
    </source>
</evidence>
<sequence length="136" mass="15197">MSRYVKGYAIDRRKVAEYLELVDDDDNCDKISNTILDAITFVRDRSVATGNKHTFAVGHPIDSKDTVHIISSAGLDALSRNLDELKRRVLEHPDYVKELAEIICSGQDVFEIVEWDDPLVSLGNTKLTVASNLGFC</sequence>
<organism evidence="1 2">
    <name type="scientific">Collybiopsis luxurians FD-317 M1</name>
    <dbReference type="NCBI Taxonomy" id="944289"/>
    <lineage>
        <taxon>Eukaryota</taxon>
        <taxon>Fungi</taxon>
        <taxon>Dikarya</taxon>
        <taxon>Basidiomycota</taxon>
        <taxon>Agaricomycotina</taxon>
        <taxon>Agaricomycetes</taxon>
        <taxon>Agaricomycetidae</taxon>
        <taxon>Agaricales</taxon>
        <taxon>Marasmiineae</taxon>
        <taxon>Omphalotaceae</taxon>
        <taxon>Collybiopsis</taxon>
        <taxon>Collybiopsis luxurians</taxon>
    </lineage>
</organism>
<dbReference type="EMBL" id="KN834788">
    <property type="protein sequence ID" value="KIK57850.1"/>
    <property type="molecule type" value="Genomic_DNA"/>
</dbReference>
<reference evidence="1 2" key="1">
    <citation type="submission" date="2014-04" db="EMBL/GenBank/DDBJ databases">
        <title>Evolutionary Origins and Diversification of the Mycorrhizal Mutualists.</title>
        <authorList>
            <consortium name="DOE Joint Genome Institute"/>
            <consortium name="Mycorrhizal Genomics Consortium"/>
            <person name="Kohler A."/>
            <person name="Kuo A."/>
            <person name="Nagy L.G."/>
            <person name="Floudas D."/>
            <person name="Copeland A."/>
            <person name="Barry K.W."/>
            <person name="Cichocki N."/>
            <person name="Veneault-Fourrey C."/>
            <person name="LaButti K."/>
            <person name="Lindquist E.A."/>
            <person name="Lipzen A."/>
            <person name="Lundell T."/>
            <person name="Morin E."/>
            <person name="Murat C."/>
            <person name="Riley R."/>
            <person name="Ohm R."/>
            <person name="Sun H."/>
            <person name="Tunlid A."/>
            <person name="Henrissat B."/>
            <person name="Grigoriev I.V."/>
            <person name="Hibbett D.S."/>
            <person name="Martin F."/>
        </authorList>
    </citation>
    <scope>NUCLEOTIDE SEQUENCE [LARGE SCALE GENOMIC DNA]</scope>
    <source>
        <strain evidence="1 2">FD-317 M1</strain>
    </source>
</reference>
<gene>
    <name evidence="1" type="ORF">GYMLUDRAFT_45690</name>
</gene>
<dbReference type="AlphaFoldDB" id="A0A0D0B3K9"/>
<accession>A0A0D0B3K9</accession>
<keyword evidence="2" id="KW-1185">Reference proteome</keyword>
<evidence type="ECO:0000313" key="1">
    <source>
        <dbReference type="EMBL" id="KIK57850.1"/>
    </source>
</evidence>
<name>A0A0D0B3K9_9AGAR</name>
<dbReference type="OrthoDB" id="3045378at2759"/>
<proteinExistence type="predicted"/>
<protein>
    <submittedName>
        <fullName evidence="1">Uncharacterized protein</fullName>
    </submittedName>
</protein>
<dbReference type="HOGENOM" id="CLU_155371_0_0_1"/>